<accession>C7CCA2</accession>
<name>C7CCA2_METED</name>
<dbReference type="KEGG" id="mdi:METDI0814"/>
<proteinExistence type="predicted"/>
<evidence type="ECO:0000313" key="2">
    <source>
        <dbReference type="Proteomes" id="UP000008070"/>
    </source>
</evidence>
<evidence type="ECO:0000313" key="1">
    <source>
        <dbReference type="EMBL" id="CAX22448.1"/>
    </source>
</evidence>
<gene>
    <name evidence="1" type="ORF">METD_I0814</name>
</gene>
<sequence>MPYYECHVFDRSYVRADHPDRRTWEPHLLHDATDYFHWLDQNGIKWAEHINCLRKRGWISYHVEVPQALAQTYETTWVEQRDGVKRPTPKAPPNTPAPFPKPACRTFQTTYFPNVLVTFSRKRARLWIIDLDQRDRSDFIYNQDIDAFVAWCRANGCKLMTRGFCQYDLECRDKAAFELFKATWYRVEVEAAA</sequence>
<dbReference type="AlphaFoldDB" id="C7CCA2"/>
<dbReference type="Proteomes" id="UP000008070">
    <property type="component" value="Chromosome"/>
</dbReference>
<protein>
    <submittedName>
        <fullName evidence="1">Uncharacterized protein</fullName>
    </submittedName>
</protein>
<dbReference type="HOGENOM" id="CLU_1407328_0_0_5"/>
<dbReference type="EMBL" id="FP103042">
    <property type="protein sequence ID" value="CAX22448.1"/>
    <property type="molecule type" value="Genomic_DNA"/>
</dbReference>
<organism evidence="1 2">
    <name type="scientific">Methylorubrum extorquens (strain DSM 6343 / CIP 106787 / DM4)</name>
    <name type="common">Methylobacterium extorquens</name>
    <dbReference type="NCBI Taxonomy" id="661410"/>
    <lineage>
        <taxon>Bacteria</taxon>
        <taxon>Pseudomonadati</taxon>
        <taxon>Pseudomonadota</taxon>
        <taxon>Alphaproteobacteria</taxon>
        <taxon>Hyphomicrobiales</taxon>
        <taxon>Methylobacteriaceae</taxon>
        <taxon>Methylorubrum</taxon>
    </lineage>
</organism>
<reference evidence="2" key="1">
    <citation type="journal article" date="2009" name="PLoS ONE">
        <title>Methylobacterium genome sequences: a reference blueprint to investigate microbial metabolism of C1 compounds from natural and industrial sources.</title>
        <authorList>
            <person name="Vuilleumier S."/>
            <person name="Chistoserdova L."/>
            <person name="Lee M.-C."/>
            <person name="Bringel F."/>
            <person name="Lajus A."/>
            <person name="Zhou Y."/>
            <person name="Gourion B."/>
            <person name="Barbe V."/>
            <person name="Chang J."/>
            <person name="Cruveiller S."/>
            <person name="Dossat C."/>
            <person name="Gillett W."/>
            <person name="Gruffaz C."/>
            <person name="Haugen E."/>
            <person name="Hourcade E."/>
            <person name="Levy R."/>
            <person name="Mangenot S."/>
            <person name="Muller E."/>
            <person name="Nadalig T."/>
            <person name="Pagni M."/>
            <person name="Penny C."/>
            <person name="Peyraud R."/>
            <person name="Robinson D.G."/>
            <person name="Roche D."/>
            <person name="Rouy Z."/>
            <person name="Saenampechek C."/>
            <person name="Salvignol G."/>
            <person name="Vallenet D."/>
            <person name="Wu Z."/>
            <person name="Marx C.J."/>
            <person name="Vorholt J.A."/>
            <person name="Olson M.V."/>
            <person name="Kaul R."/>
            <person name="Weissenbach J."/>
            <person name="Medigue C."/>
            <person name="Lidstrom M.E."/>
        </authorList>
    </citation>
    <scope>NUCLEOTIDE SEQUENCE [LARGE SCALE GENOMIC DNA]</scope>
    <source>
        <strain evidence="2">DSM 6343 / CIP 106787 / DM4</strain>
    </source>
</reference>